<evidence type="ECO:0000313" key="4">
    <source>
        <dbReference type="WBParaSite" id="MBELARI_LOCUS7429"/>
    </source>
</evidence>
<proteinExistence type="predicted"/>
<dbReference type="SUPFAM" id="SSF53335">
    <property type="entry name" value="S-adenosyl-L-methionine-dependent methyltransferases"/>
    <property type="match status" value="1"/>
</dbReference>
<name>A0AAF3FJY9_9BILA</name>
<evidence type="ECO:0000313" key="3">
    <source>
        <dbReference type="Proteomes" id="UP000887575"/>
    </source>
</evidence>
<organism evidence="3 4">
    <name type="scientific">Mesorhabditis belari</name>
    <dbReference type="NCBI Taxonomy" id="2138241"/>
    <lineage>
        <taxon>Eukaryota</taxon>
        <taxon>Metazoa</taxon>
        <taxon>Ecdysozoa</taxon>
        <taxon>Nematoda</taxon>
        <taxon>Chromadorea</taxon>
        <taxon>Rhabditida</taxon>
        <taxon>Rhabditina</taxon>
        <taxon>Rhabditomorpha</taxon>
        <taxon>Rhabditoidea</taxon>
        <taxon>Rhabditidae</taxon>
        <taxon>Mesorhabditinae</taxon>
        <taxon>Mesorhabditis</taxon>
    </lineage>
</organism>
<dbReference type="Pfam" id="PF13383">
    <property type="entry name" value="Methyltransf_22"/>
    <property type="match status" value="1"/>
</dbReference>
<evidence type="ECO:0000256" key="1">
    <source>
        <dbReference type="SAM" id="SignalP"/>
    </source>
</evidence>
<sequence length="294" mass="33755">MMYTNIFCFLAGVLLTFVLLPLFDSPIQSIRAIVPLIVQDSANFSDEINLDFKENSEIAQRIHQEQLPQRKTLWSGLNDGQKWTQFYDLISLEAICIGKVRIGGMNDGGKWICSPWRLPDNCVFYSLGINNNIQFEESLHQLINKKWDLIGVDQFTQYEATKARYIQINGKLFVGKIGTKAEKESVGSNVTLTLEEVYKLNKHTKIDLLKMDIEGAEKTVLPELLNFVKPCQILVETHDNKVATRTLLAQISKQGYWLYSWEVNEGDLQACEYSFIHESCVEKFGVWRLARYLS</sequence>
<keyword evidence="3" id="KW-1185">Reference proteome</keyword>
<accession>A0AAF3FJY9</accession>
<dbReference type="AlphaFoldDB" id="A0AAF3FJY9"/>
<keyword evidence="1" id="KW-0732">Signal</keyword>
<protein>
    <submittedName>
        <fullName evidence="4">Methyltransferase domain-containing protein</fullName>
    </submittedName>
</protein>
<feature type="chain" id="PRO_5042125071" evidence="1">
    <location>
        <begin position="30"/>
        <end position="294"/>
    </location>
</feature>
<dbReference type="Proteomes" id="UP000887575">
    <property type="component" value="Unassembled WGS sequence"/>
</dbReference>
<reference evidence="4" key="1">
    <citation type="submission" date="2024-02" db="UniProtKB">
        <authorList>
            <consortium name="WormBaseParasite"/>
        </authorList>
    </citation>
    <scope>IDENTIFICATION</scope>
</reference>
<dbReference type="InterPro" id="IPR025714">
    <property type="entry name" value="Methyltranfer_dom"/>
</dbReference>
<dbReference type="WBParaSite" id="MBELARI_LOCUS7429">
    <property type="protein sequence ID" value="MBELARI_LOCUS7429"/>
    <property type="gene ID" value="MBELARI_LOCUS7429"/>
</dbReference>
<dbReference type="PANTHER" id="PTHR32026:SF27">
    <property type="entry name" value="METHYLTRANSFERASE FKBM DOMAIN-CONTAINING PROTEIN-RELATED"/>
    <property type="match status" value="1"/>
</dbReference>
<dbReference type="Gene3D" id="3.40.50.150">
    <property type="entry name" value="Vaccinia Virus protein VP39"/>
    <property type="match status" value="1"/>
</dbReference>
<evidence type="ECO:0000259" key="2">
    <source>
        <dbReference type="Pfam" id="PF13383"/>
    </source>
</evidence>
<dbReference type="PANTHER" id="PTHR32026">
    <property type="entry name" value="METHYLTRANSFERASE-LIKE PROTEIN 24"/>
    <property type="match status" value="1"/>
</dbReference>
<dbReference type="InterPro" id="IPR026913">
    <property type="entry name" value="METTL24"/>
</dbReference>
<feature type="signal peptide" evidence="1">
    <location>
        <begin position="1"/>
        <end position="29"/>
    </location>
</feature>
<feature type="domain" description="Methyltransferase" evidence="2">
    <location>
        <begin position="41"/>
        <end position="276"/>
    </location>
</feature>
<dbReference type="InterPro" id="IPR029063">
    <property type="entry name" value="SAM-dependent_MTases_sf"/>
</dbReference>